<proteinExistence type="predicted"/>
<sequence>MDPPSGGLPGGPAEASSSNSGLPTNRHLPRLQIPDVNFQFQSYLKDTPKTWIQERRNHRNGLVLQKLVYNITLKVLHRQTGELLRQFTYDITALWTPTALTWESFILAMDNAILSIASE</sequence>
<evidence type="ECO:0000313" key="3">
    <source>
        <dbReference type="Proteomes" id="UP001150925"/>
    </source>
</evidence>
<gene>
    <name evidence="2" type="ORF">IWQ62_000133</name>
</gene>
<evidence type="ECO:0000313" key="2">
    <source>
        <dbReference type="EMBL" id="KAJ1970164.1"/>
    </source>
</evidence>
<name>A0A9W8AVG7_9FUNG</name>
<accession>A0A9W8AVG7</accession>
<dbReference type="Proteomes" id="UP001150925">
    <property type="component" value="Unassembled WGS sequence"/>
</dbReference>
<dbReference type="EMBL" id="JANBPY010000004">
    <property type="protein sequence ID" value="KAJ1970164.1"/>
    <property type="molecule type" value="Genomic_DNA"/>
</dbReference>
<evidence type="ECO:0000256" key="1">
    <source>
        <dbReference type="SAM" id="MobiDB-lite"/>
    </source>
</evidence>
<organism evidence="2 3">
    <name type="scientific">Dispira parvispora</name>
    <dbReference type="NCBI Taxonomy" id="1520584"/>
    <lineage>
        <taxon>Eukaryota</taxon>
        <taxon>Fungi</taxon>
        <taxon>Fungi incertae sedis</taxon>
        <taxon>Zoopagomycota</taxon>
        <taxon>Kickxellomycotina</taxon>
        <taxon>Dimargaritomycetes</taxon>
        <taxon>Dimargaritales</taxon>
        <taxon>Dimargaritaceae</taxon>
        <taxon>Dispira</taxon>
    </lineage>
</organism>
<dbReference type="AlphaFoldDB" id="A0A9W8AVG7"/>
<reference evidence="2" key="1">
    <citation type="submission" date="2022-07" db="EMBL/GenBank/DDBJ databases">
        <title>Phylogenomic reconstructions and comparative analyses of Kickxellomycotina fungi.</title>
        <authorList>
            <person name="Reynolds N.K."/>
            <person name="Stajich J.E."/>
            <person name="Barry K."/>
            <person name="Grigoriev I.V."/>
            <person name="Crous P."/>
            <person name="Smith M.E."/>
        </authorList>
    </citation>
    <scope>NUCLEOTIDE SEQUENCE</scope>
    <source>
        <strain evidence="2">RSA 1196</strain>
    </source>
</reference>
<keyword evidence="3" id="KW-1185">Reference proteome</keyword>
<feature type="region of interest" description="Disordered" evidence="1">
    <location>
        <begin position="1"/>
        <end position="30"/>
    </location>
</feature>
<protein>
    <submittedName>
        <fullName evidence="2">Uncharacterized protein</fullName>
    </submittedName>
</protein>
<comment type="caution">
    <text evidence="2">The sequence shown here is derived from an EMBL/GenBank/DDBJ whole genome shotgun (WGS) entry which is preliminary data.</text>
</comment>